<name>A0AA88GKW5_NAELO</name>
<feature type="domain" description="EGF-like" evidence="5">
    <location>
        <begin position="409"/>
        <end position="441"/>
    </location>
</feature>
<feature type="compositionally biased region" description="Low complexity" evidence="3">
    <location>
        <begin position="1538"/>
        <end position="1552"/>
    </location>
</feature>
<gene>
    <name evidence="6" type="ORF">C9374_008645</name>
</gene>
<feature type="disulfide bond" evidence="2">
    <location>
        <begin position="431"/>
        <end position="440"/>
    </location>
</feature>
<dbReference type="SUPFAM" id="SSF48097">
    <property type="entry name" value="Regulator of G-protein signaling, RGS"/>
    <property type="match status" value="1"/>
</dbReference>
<feature type="transmembrane region" description="Helical" evidence="4">
    <location>
        <begin position="1301"/>
        <end position="1325"/>
    </location>
</feature>
<feature type="region of interest" description="Disordered" evidence="3">
    <location>
        <begin position="1"/>
        <end position="32"/>
    </location>
</feature>
<accession>A0AA88GKW5</accession>
<dbReference type="Gene3D" id="2.10.25.10">
    <property type="entry name" value="Laminin"/>
    <property type="match status" value="2"/>
</dbReference>
<dbReference type="Gene3D" id="2.170.300.10">
    <property type="entry name" value="Tie2 ligand-binding domain superfamily"/>
    <property type="match status" value="1"/>
</dbReference>
<evidence type="ECO:0000256" key="3">
    <source>
        <dbReference type="SAM" id="MobiDB-lite"/>
    </source>
</evidence>
<feature type="disulfide bond" evidence="2">
    <location>
        <begin position="523"/>
        <end position="532"/>
    </location>
</feature>
<dbReference type="Proteomes" id="UP000816034">
    <property type="component" value="Unassembled WGS sequence"/>
</dbReference>
<feature type="transmembrane region" description="Helical" evidence="4">
    <location>
        <begin position="1222"/>
        <end position="1246"/>
    </location>
</feature>
<feature type="domain" description="EGF-like" evidence="5">
    <location>
        <begin position="362"/>
        <end position="394"/>
    </location>
</feature>
<reference evidence="6 7" key="1">
    <citation type="journal article" date="2018" name="BMC Genomics">
        <title>The genome of Naegleria lovaniensis, the basis for a comparative approach to unravel pathogenicity factors of the human pathogenic amoeba N. fowleri.</title>
        <authorList>
            <person name="Liechti N."/>
            <person name="Schurch N."/>
            <person name="Bruggmann R."/>
            <person name="Wittwer M."/>
        </authorList>
    </citation>
    <scope>NUCLEOTIDE SEQUENCE [LARGE SCALE GENOMIC DNA]</scope>
    <source>
        <strain evidence="6 7">ATCC 30569</strain>
    </source>
</reference>
<dbReference type="EMBL" id="PYSW02000035">
    <property type="protein sequence ID" value="KAG2378023.1"/>
    <property type="molecule type" value="Genomic_DNA"/>
</dbReference>
<dbReference type="InterPro" id="IPR051830">
    <property type="entry name" value="NOTCH_homolog"/>
</dbReference>
<dbReference type="PROSITE" id="PS00022">
    <property type="entry name" value="EGF_1"/>
    <property type="match status" value="7"/>
</dbReference>
<dbReference type="Gene3D" id="2.60.120.260">
    <property type="entry name" value="Galactose-binding domain-like"/>
    <property type="match status" value="1"/>
</dbReference>
<keyword evidence="7" id="KW-1185">Reference proteome</keyword>
<evidence type="ECO:0000313" key="7">
    <source>
        <dbReference type="Proteomes" id="UP000816034"/>
    </source>
</evidence>
<keyword evidence="4" id="KW-0812">Transmembrane</keyword>
<dbReference type="RefSeq" id="XP_044545285.1">
    <property type="nucleotide sequence ID" value="XM_044698744.1"/>
</dbReference>
<sequence length="1953" mass="220346">MKQSSVSNPSSTTAKQNNRQHSPSQEAHTSIGHDICCDHDDEEISRHVILSDTLINNNNTAAMQQQFPINMTSTATSRSHECHGHHSHYQQTTLQERHHQYTNLNHDNNTLPHHSTTNRHHHTLTTTTTLSSCHDFNNNFNHYNVSSDDKNISSSFLSLLPHNILTTTTTTTTTHSCLSRHSHHSTFRFFFFLVLFLISLNCLFSIDTHRCELLGFFRASEGSSRIILSWPHSQSIMMMMVHAQEVMNSHEIPPQHWNHPSLSSPSSSCLNDCMNEPLHHDDDKDDKIQPPVDMVHSSRSSLVQDATANNKCYGKEPTEPDVCSGHGTCVAQNTCVCTDGYTGQKCQFPPDDPDANKCFGIESNDTANVCNGHGQCIAKNTCQCNANYTGQQCQDLMTDPEAQKCFGIPANDTLNVCSGNGQCVAKNTCECYSNYEGQQCQFYHDPDANKCFGIESNDTANVCNGHGQCIAKNTCQCNANYTGQQCQFYHDPDANKCFGIESNDTVHVCNGNGQCIAKNTCQCYPNYEGQQCQFYHDDPEDTHKCFGISANDTLNVCNGHGICLSKNTCQCHVGFYGQQCQFAFTCFGETHLNGKACSNLQGNCTNDNVCVCKSGYTGYDCGVVLINSSRIQITTLAQNILNTSSSLNSTWISIHVNDENSHFNTYYDQKSGRMDRLKYHFRLIQMKNSTSVMEEELNAHSPSPLTTTSTLSTPTTTTPTPTTSTPPLLTIIEFNLTHSTFNLLSVLLNHSIQELPLGTYALHVSIMDSKYDLECGSHIQNNLFTLISIQQVVLSINQKQQQEFISKLSIRDIYEMTQHVLNQEHEHEQQQQPYTTNEKTLLVSAITQSLHNRSKSASIEEGIEMTKTLRTMTQSEHSEYMTSQSKYTVHETLNTYSNALLQDLMVVRNVHQQQQPEIHSIALNIIETASNLVQLMKQEKNQSTSLTSTTTPPSTPPLLTTSQIATSVENSLSLLTLANINTTTTTTLSGTSSILRVNSQHFQVMIVLQHNATNVTKDYRVVDPHHDNLNHDTNSYYSLSLPTLQQEPSLSQLSFGVIKYDHTEYSNISSHVQSHHHHDTWNIYQSHHDLWNIYQSHHDTWNYYQSFIPMTQILQLRPLSQHDGSYSPLTHLSTPFNLTFYIEKRNETWHEGGYLLKPIYSCKYYNETFMKWQSDGCHMTTIDTRLNSSTITCSCHHTTRFSAFVEYVNIPLQERPIQSSLAIAHMIFSSIFVCMMVIILILLMVLRKSQPVKSRFITPYLALISLLVENVFIGIISKSILLASNDRTSAMNTMNTTTSTILLTHICAMIATSFRAIAIWCYLIMSIRFIIHRYFYEWMMHVSSSLSHVHNVHHSDHHSSTHVNIIRNSHGNNNNNNNPSSASHHDGHHQNGKNLSFNLIRYFIVLKKQRVLVVSSIAIGVFIALYFMIFIILRSSFVGGTENNNNMNGGGGPMVVTTTTTILTDTQFTLSTTISLFIFMLVMTAIIIAVYGLDFYLDRHCRQLRDEWVDISEELNEVERLLLNEDTTSNLDKTTIASPMVSSSSSTNSSPPLVALSRHGRSGAEEEVTLTSTTGISTTTVATTTTTTTTTTVTTSLTEKKAQPPHGRSQHQVVLASLLNQHKVQKVFHVLFSNDKLMFRPEAIFFLAGMLFFVISYGLGFATVSTRYLSVHEQSSATTTTSATTTFTDLLDAIGFIFEVLMTLCFMIGFGGFSVVWALITEYRKKKACPSSSSSASYSTTTTTTAVRRNNNDLEALAEQFDVYNLLKNKHLIKLFRQFAKLEMSLENYMLWMRIENTKHQFQYLWTSNGLTNSNNNEDASSISTSNRNSMDRNDEAWTSLIQELNRWQHQHLNQDSEMAVNISSLARRQFLTAYKLLETKLLNVINHDDTLSREDMMNLRQAIREGIDALNNDVIYNLMDTYSRFVITDEYKTLKEVEKSSKEVMTFQLFNE</sequence>
<feature type="transmembrane region" description="Helical" evidence="4">
    <location>
        <begin position="189"/>
        <end position="206"/>
    </location>
</feature>
<keyword evidence="1 2" id="KW-1015">Disulfide bond</keyword>
<feature type="domain" description="EGF-like" evidence="5">
    <location>
        <begin position="549"/>
        <end position="581"/>
    </location>
</feature>
<feature type="disulfide bond" evidence="2">
    <location>
        <begin position="477"/>
        <end position="486"/>
    </location>
</feature>
<evidence type="ECO:0000256" key="4">
    <source>
        <dbReference type="SAM" id="Phobius"/>
    </source>
</evidence>
<evidence type="ECO:0000256" key="1">
    <source>
        <dbReference type="ARBA" id="ARBA00023157"/>
    </source>
</evidence>
<feature type="disulfide bond" evidence="2">
    <location>
        <begin position="384"/>
        <end position="393"/>
    </location>
</feature>
<dbReference type="CDD" id="cd00054">
    <property type="entry name" value="EGF_CA"/>
    <property type="match status" value="1"/>
</dbReference>
<keyword evidence="4" id="KW-1133">Transmembrane helix</keyword>
<feature type="domain" description="EGF-like" evidence="5">
    <location>
        <begin position="314"/>
        <end position="347"/>
    </location>
</feature>
<feature type="domain" description="EGF-like" evidence="5">
    <location>
        <begin position="493"/>
        <end position="533"/>
    </location>
</feature>
<dbReference type="InterPro" id="IPR036305">
    <property type="entry name" value="RGS_sf"/>
</dbReference>
<feature type="transmembrane region" description="Helical" evidence="4">
    <location>
        <begin position="1693"/>
        <end position="1720"/>
    </location>
</feature>
<evidence type="ECO:0000313" key="6">
    <source>
        <dbReference type="EMBL" id="KAG2378023.1"/>
    </source>
</evidence>
<feature type="transmembrane region" description="Helical" evidence="4">
    <location>
        <begin position="1474"/>
        <end position="1497"/>
    </location>
</feature>
<comment type="caution">
    <text evidence="6">The sequence shown here is derived from an EMBL/GenBank/DDBJ whole genome shotgun (WGS) entry which is preliminary data.</text>
</comment>
<feature type="transmembrane region" description="Helical" evidence="4">
    <location>
        <begin position="1643"/>
        <end position="1664"/>
    </location>
</feature>
<evidence type="ECO:0000256" key="2">
    <source>
        <dbReference type="PROSITE-ProRule" id="PRU00076"/>
    </source>
</evidence>
<dbReference type="InterPro" id="IPR000742">
    <property type="entry name" value="EGF"/>
</dbReference>
<evidence type="ECO:0000259" key="5">
    <source>
        <dbReference type="PROSITE" id="PS50026"/>
    </source>
</evidence>
<feature type="region of interest" description="Disordered" evidence="3">
    <location>
        <begin position="699"/>
        <end position="724"/>
    </location>
</feature>
<organism evidence="6 7">
    <name type="scientific">Naegleria lovaniensis</name>
    <name type="common">Amoeba</name>
    <dbReference type="NCBI Taxonomy" id="51637"/>
    <lineage>
        <taxon>Eukaryota</taxon>
        <taxon>Discoba</taxon>
        <taxon>Heterolobosea</taxon>
        <taxon>Tetramitia</taxon>
        <taxon>Eutetramitia</taxon>
        <taxon>Vahlkampfiidae</taxon>
        <taxon>Naegleria</taxon>
    </lineage>
</organism>
<feature type="disulfide bond" evidence="2">
    <location>
        <begin position="337"/>
        <end position="346"/>
    </location>
</feature>
<dbReference type="PROSITE" id="PS50026">
    <property type="entry name" value="EGF_3"/>
    <property type="match status" value="6"/>
</dbReference>
<feature type="transmembrane region" description="Helical" evidence="4">
    <location>
        <begin position="1411"/>
        <end position="1433"/>
    </location>
</feature>
<comment type="caution">
    <text evidence="2">Lacks conserved residue(s) required for the propagation of feature annotation.</text>
</comment>
<protein>
    <recommendedName>
        <fullName evidence="5">EGF-like domain-containing protein</fullName>
    </recommendedName>
</protein>
<dbReference type="Gene3D" id="1.10.167.10">
    <property type="entry name" value="Regulator of G-protein Signalling 4, domain 2"/>
    <property type="match status" value="1"/>
</dbReference>
<dbReference type="PANTHER" id="PTHR24033">
    <property type="entry name" value="EGF-LIKE DOMAIN-CONTAINING PROTEIN"/>
    <property type="match status" value="1"/>
</dbReference>
<dbReference type="Pfam" id="PF07974">
    <property type="entry name" value="EGF_2"/>
    <property type="match status" value="2"/>
</dbReference>
<dbReference type="PANTHER" id="PTHR24033:SF151">
    <property type="entry name" value="NOTCH 2"/>
    <property type="match status" value="1"/>
</dbReference>
<dbReference type="SMART" id="SM00181">
    <property type="entry name" value="EGF"/>
    <property type="match status" value="7"/>
</dbReference>
<dbReference type="InterPro" id="IPR044926">
    <property type="entry name" value="RGS_subdomain_2"/>
</dbReference>
<dbReference type="InterPro" id="IPR013111">
    <property type="entry name" value="EGF_extracell"/>
</dbReference>
<keyword evidence="4" id="KW-0472">Membrane</keyword>
<feature type="disulfide bond" evidence="2">
    <location>
        <begin position="571"/>
        <end position="580"/>
    </location>
</feature>
<feature type="region of interest" description="Disordered" evidence="3">
    <location>
        <begin position="1536"/>
        <end position="1556"/>
    </location>
</feature>
<feature type="region of interest" description="Disordered" evidence="3">
    <location>
        <begin position="1364"/>
        <end position="1389"/>
    </location>
</feature>
<feature type="compositionally biased region" description="Polar residues" evidence="3">
    <location>
        <begin position="1"/>
        <end position="28"/>
    </location>
</feature>
<dbReference type="GeneID" id="68101099"/>
<feature type="transmembrane region" description="Helical" evidence="4">
    <location>
        <begin position="1258"/>
        <end position="1281"/>
    </location>
</feature>
<dbReference type="PROSITE" id="PS01186">
    <property type="entry name" value="EGF_2"/>
    <property type="match status" value="3"/>
</dbReference>
<keyword evidence="2" id="KW-0245">EGF-like domain</keyword>
<dbReference type="Pfam" id="PF23106">
    <property type="entry name" value="EGF_Teneurin"/>
    <property type="match status" value="1"/>
</dbReference>
<proteinExistence type="predicted"/>
<feature type="domain" description="EGF-like" evidence="5">
    <location>
        <begin position="455"/>
        <end position="487"/>
    </location>
</feature>
<feature type="compositionally biased region" description="Low complexity" evidence="3">
    <location>
        <begin position="701"/>
        <end position="724"/>
    </location>
</feature>